<proteinExistence type="predicted"/>
<accession>A0A5C6Q710</accession>
<sequence length="89" mass="10040">MSTLIVDNITTAQSVSKVTLSASDLIEKVEFFDEVSDHVKGEFRDWVKEQFSDLTSQIDNLPELLNQMQSDLINSVPIEQIEIIISLLS</sequence>
<evidence type="ECO:0000313" key="1">
    <source>
        <dbReference type="EMBL" id="TWX64502.1"/>
    </source>
</evidence>
<reference evidence="1 2" key="1">
    <citation type="submission" date="2019-07" db="EMBL/GenBank/DDBJ databases">
        <title>Genomes of sea-ice associated Colwellia species.</title>
        <authorList>
            <person name="Bowman J.P."/>
        </authorList>
    </citation>
    <scope>NUCLEOTIDE SEQUENCE [LARGE SCALE GENOMIC DNA]</scope>
    <source>
        <strain evidence="1 2">ACAM 459</strain>
    </source>
</reference>
<dbReference type="EMBL" id="VOLT01000013">
    <property type="protein sequence ID" value="TWX64502.1"/>
    <property type="molecule type" value="Genomic_DNA"/>
</dbReference>
<organism evidence="1 2">
    <name type="scientific">Colwellia demingiae</name>
    <dbReference type="NCBI Taxonomy" id="89401"/>
    <lineage>
        <taxon>Bacteria</taxon>
        <taxon>Pseudomonadati</taxon>
        <taxon>Pseudomonadota</taxon>
        <taxon>Gammaproteobacteria</taxon>
        <taxon>Alteromonadales</taxon>
        <taxon>Colwelliaceae</taxon>
        <taxon>Colwellia</taxon>
    </lineage>
</organism>
<keyword evidence="2" id="KW-1185">Reference proteome</keyword>
<protein>
    <submittedName>
        <fullName evidence="1">Uncharacterized protein</fullName>
    </submittedName>
</protein>
<dbReference type="RefSeq" id="WP_146790988.1">
    <property type="nucleotide sequence ID" value="NZ_VOLT01000013.1"/>
</dbReference>
<name>A0A5C6Q710_9GAMM</name>
<evidence type="ECO:0000313" key="2">
    <source>
        <dbReference type="Proteomes" id="UP000321822"/>
    </source>
</evidence>
<comment type="caution">
    <text evidence="1">The sequence shown here is derived from an EMBL/GenBank/DDBJ whole genome shotgun (WGS) entry which is preliminary data.</text>
</comment>
<dbReference type="AlphaFoldDB" id="A0A5C6Q710"/>
<dbReference type="Proteomes" id="UP000321822">
    <property type="component" value="Unassembled WGS sequence"/>
</dbReference>
<gene>
    <name evidence="1" type="ORF">ESZ36_19515</name>
</gene>